<dbReference type="GO" id="GO:0042719">
    <property type="term" value="C:mitochondrial intermembrane space chaperone complex"/>
    <property type="evidence" value="ECO:0007669"/>
    <property type="project" value="EnsemblFungi"/>
</dbReference>
<sequence>MLFFGFGQNSSATKQTVDQQKVSAAKNELDMVTDLFTRLVDVCHQKCIPSIYTDGELNKGESVCIDRCVYKFFEVNTKISEHMQTLSQHANPSMRHAFTK</sequence>
<keyword evidence="12 13" id="KW-0143">Chaperone</keyword>
<dbReference type="VEuPathDB" id="FungiDB:T552_00818"/>
<keyword evidence="10" id="KW-0472">Membrane</keyword>
<dbReference type="GO" id="GO:0045039">
    <property type="term" value="P:protein insertion into mitochondrial inner membrane"/>
    <property type="evidence" value="ECO:0007669"/>
    <property type="project" value="EnsemblFungi"/>
</dbReference>
<name>A0A0W4ZPP6_PNEC8</name>
<keyword evidence="16" id="KW-1185">Reference proteome</keyword>
<comment type="similarity">
    <text evidence="2 13">Belongs to the small Tim family.</text>
</comment>
<dbReference type="GO" id="GO:0015031">
    <property type="term" value="P:protein transport"/>
    <property type="evidence" value="ECO:0007669"/>
    <property type="project" value="UniProtKB-KW"/>
</dbReference>
<evidence type="ECO:0000259" key="14">
    <source>
        <dbReference type="Pfam" id="PF02953"/>
    </source>
</evidence>
<evidence type="ECO:0000256" key="7">
    <source>
        <dbReference type="ARBA" id="ARBA00022927"/>
    </source>
</evidence>
<evidence type="ECO:0000256" key="2">
    <source>
        <dbReference type="ARBA" id="ARBA00006720"/>
    </source>
</evidence>
<comment type="subunit">
    <text evidence="13">Heterohexamer.</text>
</comment>
<reference evidence="16" key="1">
    <citation type="journal article" date="2016" name="Nat. Commun.">
        <title>Genome analysis of three Pneumocystis species reveals adaptation mechanisms to life exclusively in mammalian hosts.</title>
        <authorList>
            <person name="Ma L."/>
            <person name="Chen Z."/>
            <person name="Huang D.W."/>
            <person name="Kutty G."/>
            <person name="Ishihara M."/>
            <person name="Wang H."/>
            <person name="Abouelleil A."/>
            <person name="Bishop L."/>
            <person name="Davey E."/>
            <person name="Deng R."/>
            <person name="Deng X."/>
            <person name="Fan L."/>
            <person name="Fantoni G."/>
            <person name="Fitzgerald M."/>
            <person name="Gogineni E."/>
            <person name="Goldberg J.M."/>
            <person name="Handley G."/>
            <person name="Hu X."/>
            <person name="Huber C."/>
            <person name="Jiao X."/>
            <person name="Jones K."/>
            <person name="Levin J.Z."/>
            <person name="Liu Y."/>
            <person name="Macdonald P."/>
            <person name="Melnikov A."/>
            <person name="Raley C."/>
            <person name="Sassi M."/>
            <person name="Sherman B.T."/>
            <person name="Song X."/>
            <person name="Sykes S."/>
            <person name="Tran B."/>
            <person name="Walsh L."/>
            <person name="Xia Y."/>
            <person name="Yang J."/>
            <person name="Young S."/>
            <person name="Zeng Q."/>
            <person name="Zheng X."/>
            <person name="Stephens R."/>
            <person name="Nusbaum C."/>
            <person name="Birren B.W."/>
            <person name="Azadi P."/>
            <person name="Lempicki R.A."/>
            <person name="Cuomo C.A."/>
            <person name="Kovacs J.A."/>
        </authorList>
    </citation>
    <scope>NUCLEOTIDE SEQUENCE [LARGE SCALE GENOMIC DNA]</scope>
    <source>
        <strain evidence="16">B80</strain>
    </source>
</reference>
<dbReference type="FunFam" id="1.10.287.810:FF:000002">
    <property type="entry name" value="Mitochondrial import inner membrane translocase subunit tim10"/>
    <property type="match status" value="1"/>
</dbReference>
<evidence type="ECO:0000256" key="12">
    <source>
        <dbReference type="ARBA" id="ARBA00023186"/>
    </source>
</evidence>
<dbReference type="EMBL" id="LFVZ01000003">
    <property type="protein sequence ID" value="KTW30345.1"/>
    <property type="molecule type" value="Genomic_DNA"/>
</dbReference>
<comment type="subcellular location">
    <subcellularLocation>
        <location evidence="1 13">Mitochondrion inner membrane</location>
        <topology evidence="1 13">Peripheral membrane protein</topology>
        <orientation evidence="1 13">Intermembrane side</orientation>
    </subcellularLocation>
</comment>
<keyword evidence="6" id="KW-0862">Zinc</keyword>
<dbReference type="InterPro" id="IPR035427">
    <property type="entry name" value="Tim10-like_dom_sf"/>
</dbReference>
<dbReference type="AlphaFoldDB" id="A0A0W4ZPP6"/>
<evidence type="ECO:0000256" key="9">
    <source>
        <dbReference type="ARBA" id="ARBA00023128"/>
    </source>
</evidence>
<evidence type="ECO:0000313" key="16">
    <source>
        <dbReference type="Proteomes" id="UP000054454"/>
    </source>
</evidence>
<evidence type="ECO:0000313" key="15">
    <source>
        <dbReference type="EMBL" id="KTW30345.1"/>
    </source>
</evidence>
<keyword evidence="5 13" id="KW-0999">Mitochondrion inner membrane</keyword>
<dbReference type="InterPro" id="IPR004217">
    <property type="entry name" value="Tim10-like"/>
</dbReference>
<comment type="domain">
    <text evidence="13">The twin CX3C motif contains 4 conserved Cys residues that form 2 disulfide bonds in the mitochondrial intermembrane space.</text>
</comment>
<evidence type="ECO:0000256" key="5">
    <source>
        <dbReference type="ARBA" id="ARBA00022792"/>
    </source>
</evidence>
<evidence type="ECO:0000256" key="11">
    <source>
        <dbReference type="ARBA" id="ARBA00023157"/>
    </source>
</evidence>
<keyword evidence="3 13" id="KW-0813">Transport</keyword>
<evidence type="ECO:0000256" key="6">
    <source>
        <dbReference type="ARBA" id="ARBA00022833"/>
    </source>
</evidence>
<gene>
    <name evidence="15" type="ORF">T552_00818</name>
</gene>
<dbReference type="Proteomes" id="UP000054454">
    <property type="component" value="Unassembled WGS sequence"/>
</dbReference>
<dbReference type="GO" id="GO:0046872">
    <property type="term" value="F:metal ion binding"/>
    <property type="evidence" value="ECO:0007669"/>
    <property type="project" value="UniProtKB-KW"/>
</dbReference>
<organism evidence="15 16">
    <name type="scientific">Pneumocystis carinii (strain B80)</name>
    <name type="common">Rat pneumocystis pneumonia agent</name>
    <name type="synonym">Pneumocystis carinii f. sp. carinii</name>
    <dbReference type="NCBI Taxonomy" id="1408658"/>
    <lineage>
        <taxon>Eukaryota</taxon>
        <taxon>Fungi</taxon>
        <taxon>Dikarya</taxon>
        <taxon>Ascomycota</taxon>
        <taxon>Taphrinomycotina</taxon>
        <taxon>Pneumocystomycetes</taxon>
        <taxon>Pneumocystaceae</taxon>
        <taxon>Pneumocystis</taxon>
    </lineage>
</organism>
<keyword evidence="7 13" id="KW-0653">Protein transport</keyword>
<evidence type="ECO:0000256" key="13">
    <source>
        <dbReference type="RuleBase" id="RU367043"/>
    </source>
</evidence>
<feature type="domain" description="Tim10-like" evidence="14">
    <location>
        <begin position="24"/>
        <end position="84"/>
    </location>
</feature>
<evidence type="ECO:0000256" key="8">
    <source>
        <dbReference type="ARBA" id="ARBA00023010"/>
    </source>
</evidence>
<protein>
    <recommendedName>
        <fullName evidence="13">Mitochondrial import inner membrane translocase subunit</fullName>
    </recommendedName>
</protein>
<comment type="caution">
    <text evidence="15">The sequence shown here is derived from an EMBL/GenBank/DDBJ whole genome shotgun (WGS) entry which is preliminary data.</text>
</comment>
<keyword evidence="4" id="KW-0479">Metal-binding</keyword>
<dbReference type="GeneID" id="28935619"/>
<evidence type="ECO:0000256" key="10">
    <source>
        <dbReference type="ARBA" id="ARBA00023136"/>
    </source>
</evidence>
<dbReference type="PANTHER" id="PTHR11038">
    <property type="entry name" value="MITOCHONDRIAL IMPORT INNER MEMBRANE TRANSLOCASE SUBUNIT TIM10"/>
    <property type="match status" value="1"/>
</dbReference>
<evidence type="ECO:0000256" key="1">
    <source>
        <dbReference type="ARBA" id="ARBA00004137"/>
    </source>
</evidence>
<dbReference type="PANTHER" id="PTHR11038:SF16">
    <property type="entry name" value="MITOCHONDRIAL IMPORT INNER MEMBRANE TRANSLOCASE SUBUNIT TIM10"/>
    <property type="match status" value="1"/>
</dbReference>
<dbReference type="GO" id="GO:0042721">
    <property type="term" value="C:TIM22 mitochondrial import inner membrane insertion complex"/>
    <property type="evidence" value="ECO:0007669"/>
    <property type="project" value="EnsemblFungi"/>
</dbReference>
<dbReference type="SUPFAM" id="SSF144122">
    <property type="entry name" value="Tim10-like"/>
    <property type="match status" value="1"/>
</dbReference>
<keyword evidence="11 13" id="KW-1015">Disulfide bond</keyword>
<dbReference type="RefSeq" id="XP_018227136.1">
    <property type="nucleotide sequence ID" value="XM_018369417.1"/>
</dbReference>
<dbReference type="OrthoDB" id="274922at2759"/>
<dbReference type="GO" id="GO:0051082">
    <property type="term" value="F:unfolded protein binding"/>
    <property type="evidence" value="ECO:0007669"/>
    <property type="project" value="EnsemblFungi"/>
</dbReference>
<accession>A0A0W4ZPP6</accession>
<dbReference type="Gene3D" id="1.10.287.810">
    <property type="entry name" value="Mitochondrial import inner membrane translocase subunit tim13 like domains"/>
    <property type="match status" value="1"/>
</dbReference>
<dbReference type="GO" id="GO:0140318">
    <property type="term" value="F:protein transporter activity"/>
    <property type="evidence" value="ECO:0007669"/>
    <property type="project" value="EnsemblFungi"/>
</dbReference>
<evidence type="ECO:0000256" key="3">
    <source>
        <dbReference type="ARBA" id="ARBA00022448"/>
    </source>
</evidence>
<proteinExistence type="inferred from homology"/>
<dbReference type="Pfam" id="PF02953">
    <property type="entry name" value="zf-Tim10_DDP"/>
    <property type="match status" value="1"/>
</dbReference>
<keyword evidence="9 13" id="KW-0496">Mitochondrion</keyword>
<evidence type="ECO:0000256" key="4">
    <source>
        <dbReference type="ARBA" id="ARBA00022723"/>
    </source>
</evidence>
<comment type="function">
    <text evidence="13">Mitochondrial intermembrane chaperone that participates in the import and insertion of some multi-pass transmembrane proteins into the mitochondrial inner membrane. Also required for the transfer of beta-barrel precursors from the TOM complex to the sorting and assembly machinery (SAM complex) of the outer membrane. Acts as a chaperone-like protein that protects the hydrophobic precursors from aggregation and guide them through the mitochondrial intermembrane space.</text>
</comment>
<keyword evidence="8 13" id="KW-0811">Translocation</keyword>